<feature type="transmembrane region" description="Helical" evidence="1">
    <location>
        <begin position="107"/>
        <end position="125"/>
    </location>
</feature>
<dbReference type="HOGENOM" id="CLU_081906_0_0_1"/>
<dbReference type="AlphaFoldDB" id="A0A0C3C929"/>
<accession>A0A0C3C929</accession>
<evidence type="ECO:0000256" key="1">
    <source>
        <dbReference type="SAM" id="Phobius"/>
    </source>
</evidence>
<dbReference type="EMBL" id="KN831782">
    <property type="protein sequence ID" value="KIM40714.1"/>
    <property type="molecule type" value="Genomic_DNA"/>
</dbReference>
<keyword evidence="1" id="KW-1133">Transmembrane helix</keyword>
<reference evidence="3" key="2">
    <citation type="submission" date="2015-01" db="EMBL/GenBank/DDBJ databases">
        <title>Evolutionary Origins and Diversification of the Mycorrhizal Mutualists.</title>
        <authorList>
            <consortium name="DOE Joint Genome Institute"/>
            <consortium name="Mycorrhizal Genomics Consortium"/>
            <person name="Kohler A."/>
            <person name="Kuo A."/>
            <person name="Nagy L.G."/>
            <person name="Floudas D."/>
            <person name="Copeland A."/>
            <person name="Barry K.W."/>
            <person name="Cichocki N."/>
            <person name="Veneault-Fourrey C."/>
            <person name="LaButti K."/>
            <person name="Lindquist E.A."/>
            <person name="Lipzen A."/>
            <person name="Lundell T."/>
            <person name="Morin E."/>
            <person name="Murat C."/>
            <person name="Riley R."/>
            <person name="Ohm R."/>
            <person name="Sun H."/>
            <person name="Tunlid A."/>
            <person name="Henrissat B."/>
            <person name="Grigoriev I.V."/>
            <person name="Hibbett D.S."/>
            <person name="Martin F."/>
        </authorList>
    </citation>
    <scope>NUCLEOTIDE SEQUENCE [LARGE SCALE GENOMIC DNA]</scope>
    <source>
        <strain evidence="3">h7</strain>
    </source>
</reference>
<protein>
    <submittedName>
        <fullName evidence="2">Uncharacterized protein</fullName>
    </submittedName>
</protein>
<keyword evidence="3" id="KW-1185">Reference proteome</keyword>
<feature type="transmembrane region" description="Helical" evidence="1">
    <location>
        <begin position="54"/>
        <end position="75"/>
    </location>
</feature>
<proteinExistence type="predicted"/>
<feature type="transmembrane region" description="Helical" evidence="1">
    <location>
        <begin position="158"/>
        <end position="178"/>
    </location>
</feature>
<sequence length="230" mass="25709">MDDRAPIDYSYSPSGSTIEPIGLASIRPSSHPLSRRISTESNLSWHPRLTRYRLLVILSTVGLAAAKAATSYLNLTFASITFEWILGVVVFIFFHILGAYEETRNPYFAWLFQNFDYLVYLWAFLEKIVGWRPTYISDEIDTPHQAAGIGIHPAVTGYRIIVTVLVGSIGMIKSALIYGKEPTEATSVECVFGVGIVTGLYWLGLYEASSTKAYPTLFHVDYSDRLSYGE</sequence>
<organism evidence="2 3">
    <name type="scientific">Hebeloma cylindrosporum</name>
    <dbReference type="NCBI Taxonomy" id="76867"/>
    <lineage>
        <taxon>Eukaryota</taxon>
        <taxon>Fungi</taxon>
        <taxon>Dikarya</taxon>
        <taxon>Basidiomycota</taxon>
        <taxon>Agaricomycotina</taxon>
        <taxon>Agaricomycetes</taxon>
        <taxon>Agaricomycetidae</taxon>
        <taxon>Agaricales</taxon>
        <taxon>Agaricineae</taxon>
        <taxon>Hymenogastraceae</taxon>
        <taxon>Hebeloma</taxon>
    </lineage>
</organism>
<reference evidence="2 3" key="1">
    <citation type="submission" date="2014-04" db="EMBL/GenBank/DDBJ databases">
        <authorList>
            <consortium name="DOE Joint Genome Institute"/>
            <person name="Kuo A."/>
            <person name="Gay G."/>
            <person name="Dore J."/>
            <person name="Kohler A."/>
            <person name="Nagy L.G."/>
            <person name="Floudas D."/>
            <person name="Copeland A."/>
            <person name="Barry K.W."/>
            <person name="Cichocki N."/>
            <person name="Veneault-Fourrey C."/>
            <person name="LaButti K."/>
            <person name="Lindquist E.A."/>
            <person name="Lipzen A."/>
            <person name="Lundell T."/>
            <person name="Morin E."/>
            <person name="Murat C."/>
            <person name="Sun H."/>
            <person name="Tunlid A."/>
            <person name="Henrissat B."/>
            <person name="Grigoriev I.V."/>
            <person name="Hibbett D.S."/>
            <person name="Martin F."/>
            <person name="Nordberg H.P."/>
            <person name="Cantor M.N."/>
            <person name="Hua S.X."/>
        </authorList>
    </citation>
    <scope>NUCLEOTIDE SEQUENCE [LARGE SCALE GENOMIC DNA]</scope>
    <source>
        <strain evidence="3">h7</strain>
    </source>
</reference>
<gene>
    <name evidence="2" type="ORF">M413DRAFT_28491</name>
</gene>
<feature type="transmembrane region" description="Helical" evidence="1">
    <location>
        <begin position="185"/>
        <end position="204"/>
    </location>
</feature>
<keyword evidence="1" id="KW-0812">Transmembrane</keyword>
<evidence type="ECO:0000313" key="3">
    <source>
        <dbReference type="Proteomes" id="UP000053424"/>
    </source>
</evidence>
<evidence type="ECO:0000313" key="2">
    <source>
        <dbReference type="EMBL" id="KIM40714.1"/>
    </source>
</evidence>
<keyword evidence="1" id="KW-0472">Membrane</keyword>
<feature type="transmembrane region" description="Helical" evidence="1">
    <location>
        <begin position="81"/>
        <end position="100"/>
    </location>
</feature>
<dbReference type="Proteomes" id="UP000053424">
    <property type="component" value="Unassembled WGS sequence"/>
</dbReference>
<dbReference type="OrthoDB" id="3058001at2759"/>
<name>A0A0C3C929_HEBCY</name>